<keyword evidence="6 7" id="KW-0961">Cell wall biogenesis/degradation</keyword>
<feature type="binding site" evidence="7">
    <location>
        <position position="456"/>
    </location>
    <ligand>
        <name>meso-2,6-diaminopimelate</name>
        <dbReference type="ChEBI" id="CHEBI:57791"/>
    </ligand>
</feature>
<evidence type="ECO:0000313" key="12">
    <source>
        <dbReference type="EMBL" id="SKB77593.1"/>
    </source>
</evidence>
<evidence type="ECO:0000256" key="2">
    <source>
        <dbReference type="ARBA" id="ARBA00022618"/>
    </source>
</evidence>
<feature type="binding site" evidence="7">
    <location>
        <begin position="403"/>
        <end position="406"/>
    </location>
    <ligand>
        <name>meso-2,6-diaminopimelate</name>
        <dbReference type="ChEBI" id="CHEBI:57791"/>
    </ligand>
</feature>
<keyword evidence="7" id="KW-0067">ATP-binding</keyword>
<feature type="binding site" evidence="7">
    <location>
        <begin position="112"/>
        <end position="118"/>
    </location>
    <ligand>
        <name>ATP</name>
        <dbReference type="ChEBI" id="CHEBI:30616"/>
    </ligand>
</feature>
<comment type="pathway">
    <text evidence="7 8">Cell wall biogenesis; peptidoglycan biosynthesis.</text>
</comment>
<evidence type="ECO:0000259" key="10">
    <source>
        <dbReference type="Pfam" id="PF02875"/>
    </source>
</evidence>
<dbReference type="GO" id="GO:0005524">
    <property type="term" value="F:ATP binding"/>
    <property type="evidence" value="ECO:0007669"/>
    <property type="project" value="UniProtKB-UniRule"/>
</dbReference>
<feature type="domain" description="Mur ligase central" evidence="11">
    <location>
        <begin position="110"/>
        <end position="306"/>
    </location>
</feature>
<dbReference type="Pfam" id="PF08245">
    <property type="entry name" value="Mur_ligase_M"/>
    <property type="match status" value="1"/>
</dbReference>
<keyword evidence="7" id="KW-0460">Magnesium</keyword>
<evidence type="ECO:0000259" key="9">
    <source>
        <dbReference type="Pfam" id="PF01225"/>
    </source>
</evidence>
<feature type="short sequence motif" description="Meso-diaminopimelate recognition motif" evidence="7">
    <location>
        <begin position="403"/>
        <end position="406"/>
    </location>
</feature>
<dbReference type="SUPFAM" id="SSF63418">
    <property type="entry name" value="MurE/MurF N-terminal domain"/>
    <property type="match status" value="1"/>
</dbReference>
<dbReference type="EMBL" id="FUYS01000008">
    <property type="protein sequence ID" value="SKB77593.1"/>
    <property type="molecule type" value="Genomic_DNA"/>
</dbReference>
<feature type="binding site" evidence="7">
    <location>
        <position position="379"/>
    </location>
    <ligand>
        <name>meso-2,6-diaminopimelate</name>
        <dbReference type="ChEBI" id="CHEBI:57791"/>
    </ligand>
</feature>
<keyword evidence="4 7" id="KW-0573">Peptidoglycan synthesis</keyword>
<dbReference type="EC" id="6.3.2.13" evidence="7"/>
<proteinExistence type="inferred from homology"/>
<dbReference type="InterPro" id="IPR004101">
    <property type="entry name" value="Mur_ligase_C"/>
</dbReference>
<dbReference type="Gene3D" id="3.90.190.20">
    <property type="entry name" value="Mur ligase, C-terminal domain"/>
    <property type="match status" value="1"/>
</dbReference>
<feature type="domain" description="Mur ligase N-terminal catalytic" evidence="9">
    <location>
        <begin position="28"/>
        <end position="95"/>
    </location>
</feature>
<evidence type="ECO:0000256" key="1">
    <source>
        <dbReference type="ARBA" id="ARBA00005898"/>
    </source>
</evidence>
<dbReference type="GO" id="GO:0071555">
    <property type="term" value="P:cell wall organization"/>
    <property type="evidence" value="ECO:0007669"/>
    <property type="project" value="UniProtKB-KW"/>
</dbReference>
<dbReference type="GO" id="GO:0005737">
    <property type="term" value="C:cytoplasm"/>
    <property type="evidence" value="ECO:0007669"/>
    <property type="project" value="UniProtKB-SubCell"/>
</dbReference>
<keyword evidence="3 7" id="KW-0133">Cell shape</keyword>
<dbReference type="GO" id="GO:0008360">
    <property type="term" value="P:regulation of cell shape"/>
    <property type="evidence" value="ECO:0007669"/>
    <property type="project" value="UniProtKB-KW"/>
</dbReference>
<keyword evidence="7" id="KW-0547">Nucleotide-binding</keyword>
<dbReference type="UniPathway" id="UPA00219"/>
<feature type="binding site" evidence="7">
    <location>
        <position position="31"/>
    </location>
    <ligand>
        <name>UDP-N-acetyl-alpha-D-muramoyl-L-alanyl-D-glutamate</name>
        <dbReference type="ChEBI" id="CHEBI:83900"/>
    </ligand>
</feature>
<dbReference type="InterPro" id="IPR005761">
    <property type="entry name" value="UDP-N-AcMur-Glu-dNH2Pim_ligase"/>
</dbReference>
<keyword evidence="5 7" id="KW-0131">Cell cycle</keyword>
<dbReference type="InterPro" id="IPR013221">
    <property type="entry name" value="Mur_ligase_cen"/>
</dbReference>
<dbReference type="Proteomes" id="UP000190541">
    <property type="component" value="Unassembled WGS sequence"/>
</dbReference>
<dbReference type="AlphaFoldDB" id="A0A1T5E1M3"/>
<feature type="binding site" evidence="7">
    <location>
        <position position="189"/>
    </location>
    <ligand>
        <name>UDP-N-acetyl-alpha-D-muramoyl-L-alanyl-D-glutamate</name>
        <dbReference type="ChEBI" id="CHEBI:83900"/>
    </ligand>
</feature>
<evidence type="ECO:0000256" key="7">
    <source>
        <dbReference type="HAMAP-Rule" id="MF_00208"/>
    </source>
</evidence>
<dbReference type="InterPro" id="IPR035911">
    <property type="entry name" value="MurE/MurF_N"/>
</dbReference>
<feature type="domain" description="Mur ligase C-terminal" evidence="10">
    <location>
        <begin position="328"/>
        <end position="458"/>
    </location>
</feature>
<feature type="modified residue" description="N6-carboxylysine" evidence="7">
    <location>
        <position position="221"/>
    </location>
</feature>
<dbReference type="NCBIfam" id="NF001126">
    <property type="entry name" value="PRK00139.1-4"/>
    <property type="match status" value="1"/>
</dbReference>
<dbReference type="RefSeq" id="WP_079717735.1">
    <property type="nucleotide sequence ID" value="NZ_FUYS01000008.1"/>
</dbReference>
<dbReference type="Pfam" id="PF01225">
    <property type="entry name" value="Mur_ligase"/>
    <property type="match status" value="1"/>
</dbReference>
<protein>
    <recommendedName>
        <fullName evidence="7">UDP-N-acetylmuramoyl-L-alanyl-D-glutamate--2,6-diaminopimelate ligase</fullName>
        <ecNumber evidence="7">6.3.2.13</ecNumber>
    </recommendedName>
    <alternativeName>
        <fullName evidence="7">Meso-A2pm-adding enzyme</fullName>
    </alternativeName>
    <alternativeName>
        <fullName evidence="7">Meso-diaminopimelate-adding enzyme</fullName>
    </alternativeName>
    <alternativeName>
        <fullName evidence="7">UDP-MurNAc-L-Ala-D-Glu:meso-diaminopimelate ligase</fullName>
    </alternativeName>
    <alternativeName>
        <fullName evidence="7">UDP-MurNAc-tripeptide synthetase</fullName>
    </alternativeName>
    <alternativeName>
        <fullName evidence="7">UDP-N-acetylmuramyl-tripeptide synthetase</fullName>
    </alternativeName>
</protein>
<feature type="binding site" evidence="7">
    <location>
        <position position="460"/>
    </location>
    <ligand>
        <name>meso-2,6-diaminopimelate</name>
        <dbReference type="ChEBI" id="CHEBI:57791"/>
    </ligand>
</feature>
<feature type="binding site" evidence="7">
    <location>
        <position position="187"/>
    </location>
    <ligand>
        <name>UDP-N-acetyl-alpha-D-muramoyl-L-alanyl-D-glutamate</name>
        <dbReference type="ChEBI" id="CHEBI:83900"/>
    </ligand>
</feature>
<dbReference type="NCBIfam" id="TIGR01085">
    <property type="entry name" value="murE"/>
    <property type="match status" value="1"/>
</dbReference>
<dbReference type="Pfam" id="PF02875">
    <property type="entry name" value="Mur_ligase_C"/>
    <property type="match status" value="1"/>
</dbReference>
<dbReference type="InterPro" id="IPR036565">
    <property type="entry name" value="Mur-like_cat_sf"/>
</dbReference>
<evidence type="ECO:0000256" key="3">
    <source>
        <dbReference type="ARBA" id="ARBA00022960"/>
    </source>
</evidence>
<dbReference type="Gene3D" id="3.40.1190.10">
    <property type="entry name" value="Mur-like, catalytic domain"/>
    <property type="match status" value="1"/>
</dbReference>
<dbReference type="GO" id="GO:0009252">
    <property type="term" value="P:peptidoglycan biosynthetic process"/>
    <property type="evidence" value="ECO:0007669"/>
    <property type="project" value="UniProtKB-UniRule"/>
</dbReference>
<comment type="PTM">
    <text evidence="7">Carboxylation is probably crucial for Mg(2+) binding and, consequently, for the gamma-phosphate positioning of ATP.</text>
</comment>
<organism evidence="12 13">
    <name type="scientific">Parapedobacter luteus</name>
    <dbReference type="NCBI Taxonomy" id="623280"/>
    <lineage>
        <taxon>Bacteria</taxon>
        <taxon>Pseudomonadati</taxon>
        <taxon>Bacteroidota</taxon>
        <taxon>Sphingobacteriia</taxon>
        <taxon>Sphingobacteriales</taxon>
        <taxon>Sphingobacteriaceae</taxon>
        <taxon>Parapedobacter</taxon>
    </lineage>
</organism>
<accession>A0A1T5E1M3</accession>
<evidence type="ECO:0000256" key="6">
    <source>
        <dbReference type="ARBA" id="ARBA00023316"/>
    </source>
</evidence>
<dbReference type="OrthoDB" id="9800958at2"/>
<dbReference type="PANTHER" id="PTHR23135:SF4">
    <property type="entry name" value="UDP-N-ACETYLMURAMOYL-L-ALANYL-D-GLUTAMATE--2,6-DIAMINOPIMELATE LIGASE MURE HOMOLOG, CHLOROPLASTIC"/>
    <property type="match status" value="1"/>
</dbReference>
<dbReference type="SUPFAM" id="SSF53623">
    <property type="entry name" value="MurD-like peptide ligases, catalytic domain"/>
    <property type="match status" value="1"/>
</dbReference>
<dbReference type="InterPro" id="IPR036615">
    <property type="entry name" value="Mur_ligase_C_dom_sf"/>
</dbReference>
<evidence type="ECO:0000259" key="11">
    <source>
        <dbReference type="Pfam" id="PF08245"/>
    </source>
</evidence>
<evidence type="ECO:0000256" key="5">
    <source>
        <dbReference type="ARBA" id="ARBA00023306"/>
    </source>
</evidence>
<feature type="binding site" evidence="7">
    <location>
        <position position="181"/>
    </location>
    <ligand>
        <name>UDP-N-acetyl-alpha-D-muramoyl-L-alanyl-D-glutamate</name>
        <dbReference type="ChEBI" id="CHEBI:83900"/>
    </ligand>
</feature>
<comment type="caution">
    <text evidence="7">Lacks conserved residue(s) required for the propagation of feature annotation.</text>
</comment>
<keyword evidence="7" id="KW-0963">Cytoplasm</keyword>
<evidence type="ECO:0000256" key="8">
    <source>
        <dbReference type="RuleBase" id="RU004135"/>
    </source>
</evidence>
<comment type="subcellular location">
    <subcellularLocation>
        <location evidence="7 8">Cytoplasm</location>
    </subcellularLocation>
</comment>
<dbReference type="HAMAP" id="MF_00208">
    <property type="entry name" value="MurE"/>
    <property type="match status" value="1"/>
</dbReference>
<dbReference type="InterPro" id="IPR000713">
    <property type="entry name" value="Mur_ligase_N"/>
</dbReference>
<evidence type="ECO:0000313" key="13">
    <source>
        <dbReference type="Proteomes" id="UP000190541"/>
    </source>
</evidence>
<keyword evidence="2 7" id="KW-0132">Cell division</keyword>
<gene>
    <name evidence="7" type="primary">murE</name>
    <name evidence="12" type="ORF">SAMN05660226_03075</name>
</gene>
<feature type="binding site" evidence="7">
    <location>
        <begin position="154"/>
        <end position="155"/>
    </location>
    <ligand>
        <name>UDP-N-acetyl-alpha-D-muramoyl-L-alanyl-D-glutamate</name>
        <dbReference type="ChEBI" id="CHEBI:83900"/>
    </ligand>
</feature>
<comment type="cofactor">
    <cofactor evidence="7">
        <name>Mg(2+)</name>
        <dbReference type="ChEBI" id="CHEBI:18420"/>
    </cofactor>
</comment>
<dbReference type="STRING" id="623280.SAMN05660226_03075"/>
<dbReference type="GO" id="GO:0000287">
    <property type="term" value="F:magnesium ion binding"/>
    <property type="evidence" value="ECO:0007669"/>
    <property type="project" value="UniProtKB-UniRule"/>
</dbReference>
<evidence type="ECO:0000256" key="4">
    <source>
        <dbReference type="ARBA" id="ARBA00022984"/>
    </source>
</evidence>
<dbReference type="SUPFAM" id="SSF53244">
    <property type="entry name" value="MurD-like peptide ligases, peptide-binding domain"/>
    <property type="match status" value="1"/>
</dbReference>
<sequence>MIELKDILHGIPVRQVIGNLNVAVSDLNFDSRKVMPNGMFVAVAGLHTDGHQYIDAAINQGATVVLCEQLPEITKDDITYVQVDDSAFALGVSASNYFGNPSRKLRLVGVTGTNGKTTIVTLLYKLFRKLGYEVGLLSTVHNLVGDRVVAATHTTPDPLALNKLLHEMVDAGCDYCFMEVSSHAIVQQRIAGLNFAGGIFSNITHDHLDFHKTFDEYIKAKKTFFDGLDRFAFALSNADDKHGAVMLQNTFAHKKTYGLKHMADFKAKVIESHFDGMLLYLDGQEVWVKLVGNFNAYNILAVYGAAILLEQETMKILTALSNITGAEGRFDTTISKNGVIGIVDYAHTPDAVQNVLETIGDLRKNKVHIITVLGCGGDRDKAKRPVMAAVAVKYSDKVVITSDNPRTEDPMQIIQDMESGIPQDKKRNVFSIADRREAIRAACHLAQPGDIVLVAGKGHEKYQEIKGQRYDFDDKAVLVGAFNEQ</sequence>
<dbReference type="GO" id="GO:0051301">
    <property type="term" value="P:cell division"/>
    <property type="evidence" value="ECO:0007669"/>
    <property type="project" value="UniProtKB-KW"/>
</dbReference>
<dbReference type="Gene3D" id="3.40.1390.10">
    <property type="entry name" value="MurE/MurF, N-terminal domain"/>
    <property type="match status" value="1"/>
</dbReference>
<keyword evidence="7 12" id="KW-0436">Ligase</keyword>
<keyword evidence="13" id="KW-1185">Reference proteome</keyword>
<comment type="function">
    <text evidence="7">Catalyzes the addition of meso-diaminopimelic acid to the nucleotide precursor UDP-N-acetylmuramoyl-L-alanyl-D-glutamate (UMAG) in the biosynthesis of bacterial cell-wall peptidoglycan.</text>
</comment>
<dbReference type="PANTHER" id="PTHR23135">
    <property type="entry name" value="MUR LIGASE FAMILY MEMBER"/>
    <property type="match status" value="1"/>
</dbReference>
<comment type="catalytic activity">
    <reaction evidence="7">
        <text>UDP-N-acetyl-alpha-D-muramoyl-L-alanyl-D-glutamate + meso-2,6-diaminopimelate + ATP = UDP-N-acetyl-alpha-D-muramoyl-L-alanyl-gamma-D-glutamyl-meso-2,6-diaminopimelate + ADP + phosphate + H(+)</text>
        <dbReference type="Rhea" id="RHEA:23676"/>
        <dbReference type="ChEBI" id="CHEBI:15378"/>
        <dbReference type="ChEBI" id="CHEBI:30616"/>
        <dbReference type="ChEBI" id="CHEBI:43474"/>
        <dbReference type="ChEBI" id="CHEBI:57791"/>
        <dbReference type="ChEBI" id="CHEBI:83900"/>
        <dbReference type="ChEBI" id="CHEBI:83905"/>
        <dbReference type="ChEBI" id="CHEBI:456216"/>
        <dbReference type="EC" id="6.3.2.13"/>
    </reaction>
</comment>
<dbReference type="GO" id="GO:0008765">
    <property type="term" value="F:UDP-N-acetylmuramoylalanyl-D-glutamate-2,6-diaminopimelate ligase activity"/>
    <property type="evidence" value="ECO:0007669"/>
    <property type="project" value="UniProtKB-UniRule"/>
</dbReference>
<reference evidence="12 13" key="1">
    <citation type="submission" date="2017-02" db="EMBL/GenBank/DDBJ databases">
        <authorList>
            <person name="Peterson S.W."/>
        </authorList>
    </citation>
    <scope>NUCLEOTIDE SEQUENCE [LARGE SCALE GENOMIC DNA]</scope>
    <source>
        <strain evidence="12 13">DSM 22899</strain>
    </source>
</reference>
<comment type="similarity">
    <text evidence="1 7">Belongs to the MurCDEF family. MurE subfamily.</text>
</comment>
<name>A0A1T5E1M3_9SPHI</name>